<feature type="compositionally biased region" description="Polar residues" evidence="2">
    <location>
        <begin position="1330"/>
        <end position="1347"/>
    </location>
</feature>
<dbReference type="InterPro" id="IPR027267">
    <property type="entry name" value="AH/BAR_dom_sf"/>
</dbReference>
<feature type="compositionally biased region" description="Basic and acidic residues" evidence="2">
    <location>
        <begin position="1476"/>
        <end position="1485"/>
    </location>
</feature>
<feature type="compositionally biased region" description="Polar residues" evidence="2">
    <location>
        <begin position="1005"/>
        <end position="1046"/>
    </location>
</feature>
<name>A0A8H5GM36_9AGAR</name>
<organism evidence="4 5">
    <name type="scientific">Tricholomella constricta</name>
    <dbReference type="NCBI Taxonomy" id="117010"/>
    <lineage>
        <taxon>Eukaryota</taxon>
        <taxon>Fungi</taxon>
        <taxon>Dikarya</taxon>
        <taxon>Basidiomycota</taxon>
        <taxon>Agaricomycotina</taxon>
        <taxon>Agaricomycetes</taxon>
        <taxon>Agaricomycetidae</taxon>
        <taxon>Agaricales</taxon>
        <taxon>Tricholomatineae</taxon>
        <taxon>Lyophyllaceae</taxon>
        <taxon>Tricholomella</taxon>
    </lineage>
</organism>
<feature type="compositionally biased region" description="Low complexity" evidence="2">
    <location>
        <begin position="885"/>
        <end position="900"/>
    </location>
</feature>
<reference evidence="4 5" key="1">
    <citation type="journal article" date="2020" name="ISME J.">
        <title>Uncovering the hidden diversity of litter-decomposition mechanisms in mushroom-forming fungi.</title>
        <authorList>
            <person name="Floudas D."/>
            <person name="Bentzer J."/>
            <person name="Ahren D."/>
            <person name="Johansson T."/>
            <person name="Persson P."/>
            <person name="Tunlid A."/>
        </authorList>
    </citation>
    <scope>NUCLEOTIDE SEQUENCE [LARGE SCALE GENOMIC DNA]</scope>
    <source>
        <strain evidence="4 5">CBS 661.87</strain>
    </source>
</reference>
<dbReference type="EMBL" id="JAACJP010000068">
    <property type="protein sequence ID" value="KAF5367286.1"/>
    <property type="molecule type" value="Genomic_DNA"/>
</dbReference>
<evidence type="ECO:0000256" key="2">
    <source>
        <dbReference type="SAM" id="MobiDB-lite"/>
    </source>
</evidence>
<dbReference type="SUPFAM" id="SSF54695">
    <property type="entry name" value="POZ domain"/>
    <property type="match status" value="1"/>
</dbReference>
<feature type="compositionally biased region" description="Basic and acidic residues" evidence="2">
    <location>
        <begin position="979"/>
        <end position="988"/>
    </location>
</feature>
<evidence type="ECO:0000259" key="3">
    <source>
        <dbReference type="PROSITE" id="PS50097"/>
    </source>
</evidence>
<dbReference type="Pfam" id="PF13805">
    <property type="entry name" value="Pil1"/>
    <property type="match status" value="1"/>
</dbReference>
<keyword evidence="5" id="KW-1185">Reference proteome</keyword>
<evidence type="ECO:0000313" key="5">
    <source>
        <dbReference type="Proteomes" id="UP000565441"/>
    </source>
</evidence>
<dbReference type="OrthoDB" id="5599269at2759"/>
<feature type="compositionally biased region" description="Low complexity" evidence="2">
    <location>
        <begin position="807"/>
        <end position="824"/>
    </location>
</feature>
<dbReference type="GO" id="GO:0070941">
    <property type="term" value="P:eisosome assembly"/>
    <property type="evidence" value="ECO:0007669"/>
    <property type="project" value="TreeGrafter"/>
</dbReference>
<feature type="compositionally biased region" description="Basic and acidic residues" evidence="2">
    <location>
        <begin position="954"/>
        <end position="963"/>
    </location>
</feature>
<gene>
    <name evidence="4" type="ORF">D9615_010459</name>
</gene>
<dbReference type="GO" id="GO:0005886">
    <property type="term" value="C:plasma membrane"/>
    <property type="evidence" value="ECO:0007669"/>
    <property type="project" value="TreeGrafter"/>
</dbReference>
<dbReference type="GO" id="GO:0006897">
    <property type="term" value="P:endocytosis"/>
    <property type="evidence" value="ECO:0007669"/>
    <property type="project" value="TreeGrafter"/>
</dbReference>
<dbReference type="InterPro" id="IPR011333">
    <property type="entry name" value="SKP1/BTB/POZ_sf"/>
</dbReference>
<feature type="region of interest" description="Disordered" evidence="2">
    <location>
        <begin position="731"/>
        <end position="1485"/>
    </location>
</feature>
<dbReference type="PANTHER" id="PTHR31962">
    <property type="entry name" value="SPHINGOLIPID LONG CHAIN BASE-RESPONSIVE PROTEIN PIL1"/>
    <property type="match status" value="1"/>
</dbReference>
<evidence type="ECO:0000256" key="1">
    <source>
        <dbReference type="SAM" id="Coils"/>
    </source>
</evidence>
<dbReference type="Gene3D" id="3.30.710.10">
    <property type="entry name" value="Potassium Channel Kv1.1, Chain A"/>
    <property type="match status" value="1"/>
</dbReference>
<dbReference type="Proteomes" id="UP000565441">
    <property type="component" value="Unassembled WGS sequence"/>
</dbReference>
<feature type="compositionally biased region" description="Pro residues" evidence="2">
    <location>
        <begin position="1416"/>
        <end position="1432"/>
    </location>
</feature>
<feature type="compositionally biased region" description="Polar residues" evidence="2">
    <location>
        <begin position="1082"/>
        <end position="1113"/>
    </location>
</feature>
<feature type="compositionally biased region" description="Polar residues" evidence="2">
    <location>
        <begin position="755"/>
        <end position="782"/>
    </location>
</feature>
<dbReference type="InterPro" id="IPR028245">
    <property type="entry name" value="PIL1/LSP1"/>
</dbReference>
<feature type="coiled-coil region" evidence="1">
    <location>
        <begin position="577"/>
        <end position="649"/>
    </location>
</feature>
<feature type="compositionally biased region" description="Basic and acidic residues" evidence="2">
    <location>
        <begin position="1164"/>
        <end position="1177"/>
    </location>
</feature>
<feature type="compositionally biased region" description="Low complexity" evidence="2">
    <location>
        <begin position="1298"/>
        <end position="1311"/>
    </location>
</feature>
<dbReference type="SMART" id="SM00225">
    <property type="entry name" value="BTB"/>
    <property type="match status" value="1"/>
</dbReference>
<dbReference type="GO" id="GO:0008289">
    <property type="term" value="F:lipid binding"/>
    <property type="evidence" value="ECO:0007669"/>
    <property type="project" value="TreeGrafter"/>
</dbReference>
<evidence type="ECO:0000313" key="4">
    <source>
        <dbReference type="EMBL" id="KAF5367286.1"/>
    </source>
</evidence>
<feature type="domain" description="BTB" evidence="3">
    <location>
        <begin position="20"/>
        <end position="76"/>
    </location>
</feature>
<proteinExistence type="predicted"/>
<feature type="compositionally biased region" description="Low complexity" evidence="2">
    <location>
        <begin position="940"/>
        <end position="949"/>
    </location>
</feature>
<feature type="compositionally biased region" description="Low complexity" evidence="2">
    <location>
        <begin position="1047"/>
        <end position="1065"/>
    </location>
</feature>
<sequence>MAKEVPSITEPRVSERFNAQDANIVFQSADGVMFYIHKQNLAACAERFSPPERSIFDVVTLSESSSTLELLFQFIYHQPQPDLKGMESGVLFMLAEAAEKYRVYSAMNLCSIHLIKRLPDHSEGILMHALKHNNQKIVARAAPLLLDRSLEDVLHNMPQPYHKAWARIRYHTQWSRAWRFSISCVPNAQKLPKLRCTSEECGKLGHEYVIETITRLSAGMNVLHALDSVFPSAKCSSCEEKMSFMKSWRKSLEAEIKRMPSISVVFFPDDDPSEETKAEPDSLVEVAHADGETPVQRISFGSDADIIFQSVDGVFFELHQQNIKACAANLLPPEYDSIAPIQLPHASSTLRLLFQFLYPFPHPDLELIDFHTLELLFTAAEQYKIYTALGVIEIRLSDALPLNLVHHTSAVMKHALRTNNRKLMDMGAPLLIGKPLLDTVKLMSSDVIIQWLGYHERWNEIAREAFKFCSDQSIKERSEHKPSKRNRRCDGSSDHLTVKVLSKLGRGAPSLQNLDDTFDVLISLQKLSTDFAKAAEALRIWGSGEGDDLGDILSASTTLLTLWASVLSQYASHGHPMRDYLKLIRTREENLDDLKRRRKAVCSKAESAERKLSRMSPEHKNLTMQTDSLNALRAEIRSMDSEIMTEEAALGDYKRSNTRAWMGLKFGGLLECAEKGAIAGEYGKLIIAEIPEEHTQPGMARNLYYGRAKTEQLLSEAHRCISEVVMSTVPSSRMSTSSQPGFQNAPPNPFGTPHSAFQSLGMQNTGGQPPQNEWSPHNSSDMTPAGGAPSNYLPAPQGLGTGEFFNQPGSPTAGPGSPTQPGAPYYSQLQNEPRSVDDFGVHPPGPIDQPGPGSGGRFATFPVKNRPSGLAGYTLSDPPVRQESESFSSSVAQALSSSQSPPATVPQAQQGFGEFGRPDVSYEVSHAATYAPPQGPPPGAATQPRPGTAWNTSLHHEERHAPSDEEGGLAYMTNPDDDAASRHVRFGEVNDVDDELDRRGRLGGNVSQYQYSQEQPASPHQQQYMHQEQPASPHQQQYLHQEQPASPHQQQYLHQKQQQQQQFPPEGQPPQYQPLPPAIDTAQLNLEHSQASQAGGLSGDSSPTTDTRFQNQRRVPPPSVDPSETDERALNAAAAREVSRELDALNLNSNTSPPVSPNTQTFADPHDREPLSLDHGHGAATAPQIDNGPLVPPSAPFSRRTPSPHPGTADSPTLPYSPYGTPPATFSQHNPPPSQYPQEPAQYPPPTHYAQESVQYQQPPPQPAHDGQMSKGSTPRHSGSAAAPPRISQDDFPPRLPPLSTRLSSSTSTSPYQTPPEYPNRGGALGGASTGSPITKSSTTSLNSQVQVAPGTRTISAAAFKRPQRMASGELPPSLADGRSTSPLSVKKRLPSSPYPQQQREGSPGRHRRGRSGSPAQPPAAPAPSQALPPVPTGQEEEYDYLSAYVDSGAPLDAGAPNAANERGRAQGHGYGEGRFATDLDGSLR</sequence>
<dbReference type="GO" id="GO:0036286">
    <property type="term" value="C:eisosome filament"/>
    <property type="evidence" value="ECO:0007669"/>
    <property type="project" value="TreeGrafter"/>
</dbReference>
<dbReference type="PANTHER" id="PTHR31962:SF6">
    <property type="entry name" value="EISOSOME COMPONENT PIL1-DOMAIN-CONTAINING PROTEIN"/>
    <property type="match status" value="1"/>
</dbReference>
<dbReference type="Gene3D" id="1.20.1270.60">
    <property type="entry name" value="Arfaptin homology (AH) domain/BAR domain"/>
    <property type="match status" value="1"/>
</dbReference>
<dbReference type="InterPro" id="IPR000210">
    <property type="entry name" value="BTB/POZ_dom"/>
</dbReference>
<feature type="compositionally biased region" description="Pro residues" evidence="2">
    <location>
        <begin position="1066"/>
        <end position="1077"/>
    </location>
</feature>
<dbReference type="PROSITE" id="PS50097">
    <property type="entry name" value="BTB"/>
    <property type="match status" value="1"/>
</dbReference>
<accession>A0A8H5GM36</accession>
<keyword evidence="1" id="KW-0175">Coiled coil</keyword>
<protein>
    <recommendedName>
        <fullName evidence="3">BTB domain-containing protein</fullName>
    </recommendedName>
</protein>
<comment type="caution">
    <text evidence="4">The sequence shown here is derived from an EMBL/GenBank/DDBJ whole genome shotgun (WGS) entry which is preliminary data.</text>
</comment>
<feature type="compositionally biased region" description="Polar residues" evidence="2">
    <location>
        <begin position="1146"/>
        <end position="1162"/>
    </location>
</feature>